<dbReference type="CDD" id="cd04301">
    <property type="entry name" value="NAT_SF"/>
    <property type="match status" value="1"/>
</dbReference>
<name>A0A2T2PB86_CORCC</name>
<dbReference type="InterPro" id="IPR053144">
    <property type="entry name" value="Acetyltransferase_Butenolide"/>
</dbReference>
<proteinExistence type="predicted"/>
<keyword evidence="3" id="KW-1185">Reference proteome</keyword>
<dbReference type="InterPro" id="IPR016181">
    <property type="entry name" value="Acyl_CoA_acyltransferase"/>
</dbReference>
<protein>
    <submittedName>
        <fullName evidence="2">Acetyltransferase</fullName>
    </submittedName>
</protein>
<dbReference type="InterPro" id="IPR000182">
    <property type="entry name" value="GNAT_dom"/>
</dbReference>
<gene>
    <name evidence="2" type="ORF">BS50DRAFT_26726</name>
</gene>
<dbReference type="SUPFAM" id="SSF55729">
    <property type="entry name" value="Acyl-CoA N-acyltransferases (Nat)"/>
    <property type="match status" value="1"/>
</dbReference>
<dbReference type="Proteomes" id="UP000240883">
    <property type="component" value="Unassembled WGS sequence"/>
</dbReference>
<dbReference type="AlphaFoldDB" id="A0A2T2PB86"/>
<dbReference type="Pfam" id="PF00583">
    <property type="entry name" value="Acetyltransf_1"/>
    <property type="match status" value="1"/>
</dbReference>
<dbReference type="GO" id="GO:0016747">
    <property type="term" value="F:acyltransferase activity, transferring groups other than amino-acyl groups"/>
    <property type="evidence" value="ECO:0007669"/>
    <property type="project" value="InterPro"/>
</dbReference>
<organism evidence="2 3">
    <name type="scientific">Corynespora cassiicola Philippines</name>
    <dbReference type="NCBI Taxonomy" id="1448308"/>
    <lineage>
        <taxon>Eukaryota</taxon>
        <taxon>Fungi</taxon>
        <taxon>Dikarya</taxon>
        <taxon>Ascomycota</taxon>
        <taxon>Pezizomycotina</taxon>
        <taxon>Dothideomycetes</taxon>
        <taxon>Pleosporomycetidae</taxon>
        <taxon>Pleosporales</taxon>
        <taxon>Corynesporascaceae</taxon>
        <taxon>Corynespora</taxon>
    </lineage>
</organism>
<feature type="domain" description="N-acetyltransferase" evidence="1">
    <location>
        <begin position="18"/>
        <end position="158"/>
    </location>
</feature>
<dbReference type="PANTHER" id="PTHR43233">
    <property type="entry name" value="FAMILY N-ACETYLTRANSFERASE, PUTATIVE (AFU_ORTHOLOGUE AFUA_6G03350)-RELATED"/>
    <property type="match status" value="1"/>
</dbReference>
<sequence>METKQWHRNVEGRTFLITTARDALPHDFINEAFANADMFWAKPMTPESMKTMLDNSCTLGVFETTDGTHTPIGMARMVTDYTTLAYLTDVFLAEDYRRLGLGRWLVQCSRDAVMDMPALRWMMLLTGSPKAEAMYQRELGMEVMAGQEGLTVMGARKGHLEGVAAAGTEGAAGPVGA</sequence>
<keyword evidence="2" id="KW-0808">Transferase</keyword>
<dbReference type="OrthoDB" id="10039976at2759"/>
<evidence type="ECO:0000313" key="2">
    <source>
        <dbReference type="EMBL" id="PSN74910.1"/>
    </source>
</evidence>
<evidence type="ECO:0000259" key="1">
    <source>
        <dbReference type="PROSITE" id="PS51186"/>
    </source>
</evidence>
<dbReference type="EMBL" id="KZ678128">
    <property type="protein sequence ID" value="PSN74910.1"/>
    <property type="molecule type" value="Genomic_DNA"/>
</dbReference>
<dbReference type="STRING" id="1448308.A0A2T2PB86"/>
<evidence type="ECO:0000313" key="3">
    <source>
        <dbReference type="Proteomes" id="UP000240883"/>
    </source>
</evidence>
<reference evidence="2 3" key="1">
    <citation type="journal article" date="2018" name="Front. Microbiol.">
        <title>Genome-Wide Analysis of Corynespora cassiicola Leaf Fall Disease Putative Effectors.</title>
        <authorList>
            <person name="Lopez D."/>
            <person name="Ribeiro S."/>
            <person name="Label P."/>
            <person name="Fumanal B."/>
            <person name="Venisse J.S."/>
            <person name="Kohler A."/>
            <person name="de Oliveira R.R."/>
            <person name="Labutti K."/>
            <person name="Lipzen A."/>
            <person name="Lail K."/>
            <person name="Bauer D."/>
            <person name="Ohm R.A."/>
            <person name="Barry K.W."/>
            <person name="Spatafora J."/>
            <person name="Grigoriev I.V."/>
            <person name="Martin F.M."/>
            <person name="Pujade-Renaud V."/>
        </authorList>
    </citation>
    <scope>NUCLEOTIDE SEQUENCE [LARGE SCALE GENOMIC DNA]</scope>
    <source>
        <strain evidence="2 3">Philippines</strain>
    </source>
</reference>
<dbReference type="PROSITE" id="PS51186">
    <property type="entry name" value="GNAT"/>
    <property type="match status" value="1"/>
</dbReference>
<dbReference type="Gene3D" id="3.40.630.30">
    <property type="match status" value="1"/>
</dbReference>
<accession>A0A2T2PB86</accession>
<dbReference type="PANTHER" id="PTHR43233:SF1">
    <property type="entry name" value="FAMILY N-ACETYLTRANSFERASE, PUTATIVE (AFU_ORTHOLOGUE AFUA_6G03350)-RELATED"/>
    <property type="match status" value="1"/>
</dbReference>